<accession>A0A8T0F6W4</accession>
<sequence>MCMSYTQCLPKTITPGAGLLCRYRIQADDLRSPRSSRHVYDDQNTACRTGTRLKKTTFCHSCIHLCRSAHQNLHLSLCYIVKGSRSNRRLADSPCCCKRHRTARANRACKHAHFLTNDP</sequence>
<organism evidence="1 2">
    <name type="scientific">Argiope bruennichi</name>
    <name type="common">Wasp spider</name>
    <name type="synonym">Aranea bruennichi</name>
    <dbReference type="NCBI Taxonomy" id="94029"/>
    <lineage>
        <taxon>Eukaryota</taxon>
        <taxon>Metazoa</taxon>
        <taxon>Ecdysozoa</taxon>
        <taxon>Arthropoda</taxon>
        <taxon>Chelicerata</taxon>
        <taxon>Arachnida</taxon>
        <taxon>Araneae</taxon>
        <taxon>Araneomorphae</taxon>
        <taxon>Entelegynae</taxon>
        <taxon>Araneoidea</taxon>
        <taxon>Araneidae</taxon>
        <taxon>Argiope</taxon>
    </lineage>
</organism>
<dbReference type="Proteomes" id="UP000807504">
    <property type="component" value="Unassembled WGS sequence"/>
</dbReference>
<protein>
    <submittedName>
        <fullName evidence="1">Uncharacterized protein</fullName>
    </submittedName>
</protein>
<keyword evidence="2" id="KW-1185">Reference proteome</keyword>
<dbReference type="AlphaFoldDB" id="A0A8T0F6W4"/>
<reference evidence="1" key="2">
    <citation type="submission" date="2020-06" db="EMBL/GenBank/DDBJ databases">
        <authorList>
            <person name="Sheffer M."/>
        </authorList>
    </citation>
    <scope>NUCLEOTIDE SEQUENCE</scope>
</reference>
<comment type="caution">
    <text evidence="1">The sequence shown here is derived from an EMBL/GenBank/DDBJ whole genome shotgun (WGS) entry which is preliminary data.</text>
</comment>
<name>A0A8T0F6W4_ARGBR</name>
<evidence type="ECO:0000313" key="1">
    <source>
        <dbReference type="EMBL" id="KAF8785985.1"/>
    </source>
</evidence>
<evidence type="ECO:0000313" key="2">
    <source>
        <dbReference type="Proteomes" id="UP000807504"/>
    </source>
</evidence>
<reference evidence="1" key="1">
    <citation type="journal article" date="2020" name="bioRxiv">
        <title>Chromosome-level reference genome of the European wasp spider Argiope bruennichi: a resource for studies on range expansion and evolutionary adaptation.</title>
        <authorList>
            <person name="Sheffer M.M."/>
            <person name="Hoppe A."/>
            <person name="Krehenwinkel H."/>
            <person name="Uhl G."/>
            <person name="Kuss A.W."/>
            <person name="Jensen L."/>
            <person name="Jensen C."/>
            <person name="Gillespie R.G."/>
            <person name="Hoff K.J."/>
            <person name="Prost S."/>
        </authorList>
    </citation>
    <scope>NUCLEOTIDE SEQUENCE</scope>
</reference>
<proteinExistence type="predicted"/>
<dbReference type="EMBL" id="JABXBU010000030">
    <property type="protein sequence ID" value="KAF8785985.1"/>
    <property type="molecule type" value="Genomic_DNA"/>
</dbReference>
<gene>
    <name evidence="1" type="ORF">HNY73_011465</name>
</gene>